<feature type="region of interest" description="Disordered" evidence="1">
    <location>
        <begin position="470"/>
        <end position="506"/>
    </location>
</feature>
<evidence type="ECO:0000256" key="1">
    <source>
        <dbReference type="SAM" id="MobiDB-lite"/>
    </source>
</evidence>
<reference evidence="3" key="1">
    <citation type="submission" date="2022-07" db="EMBL/GenBank/DDBJ databases">
        <authorList>
            <person name="Trinca V."/>
            <person name="Uliana J.V.C."/>
            <person name="Torres T.T."/>
            <person name="Ward R.J."/>
            <person name="Monesi N."/>
        </authorList>
    </citation>
    <scope>NUCLEOTIDE SEQUENCE</scope>
    <source>
        <strain evidence="3">HSMRA1968</strain>
        <tissue evidence="3">Whole embryos</tissue>
    </source>
</reference>
<evidence type="ECO:0000313" key="3">
    <source>
        <dbReference type="EMBL" id="KAJ6634522.1"/>
    </source>
</evidence>
<organism evidence="3 4">
    <name type="scientific">Pseudolycoriella hygida</name>
    <dbReference type="NCBI Taxonomy" id="35572"/>
    <lineage>
        <taxon>Eukaryota</taxon>
        <taxon>Metazoa</taxon>
        <taxon>Ecdysozoa</taxon>
        <taxon>Arthropoda</taxon>
        <taxon>Hexapoda</taxon>
        <taxon>Insecta</taxon>
        <taxon>Pterygota</taxon>
        <taxon>Neoptera</taxon>
        <taxon>Endopterygota</taxon>
        <taxon>Diptera</taxon>
        <taxon>Nematocera</taxon>
        <taxon>Sciaroidea</taxon>
        <taxon>Sciaridae</taxon>
        <taxon>Pseudolycoriella</taxon>
    </lineage>
</organism>
<feature type="non-terminal residue" evidence="3">
    <location>
        <position position="901"/>
    </location>
</feature>
<keyword evidence="4" id="KW-1185">Reference proteome</keyword>
<sequence length="901" mass="101323">ILTSTTGFEHKNQSLSAIIAAKHSATELRIVLNHSQRYYSELDMSSGIIPLTSAPNNSEKDWNISDDELLEDSEHSENLHQEGLEELEKTLLNVSTNFGNLAVENHSTVTKKRQLEISNELNPTPAKKPKAYTHMLPSSATIVKMASEDAHTVDILPNTTEPTVFSQTELKAIMASFNNAVFSSENFADLRINWSGSDKGRFRIICDDEKTKNWVVSIVDKLENLWKGAQLKSVTSGPPPILKKAHVINTQNPLIDTNHWRLMSKSKSNNGKQLWIIGIPEASIEPLRAGILTSGHLFARVVNMAELWNSKLLHLIADQIENIIEESDTRQLVNEIDLAFKSTIIHPIDPGLAFDLHKLINQKTGEPLRKEKARIMLPSEMAFTRELASRRRSDLIRSFTSLIRNTGPISQPMTDELNLLLKRVRIHVSSHASKVSELKLGIARHRTELFTEITNAFSNFLQNMDENTYLQTTSPKQGPSKDIVSQTFMNPNGSGVSQRLPRSPTMAAPTYSPTTTFAPKFATTSNHPYGTMDAVIYAPGTNGKIKFPELKVSFKVADRLPSVEVIILGNHFYDEGDKPKIKLLNTAIHKEETSPPLRAQRHVIALHFTTIKTTTYATGKNRFLAGTKNKNRTHTKQKKRVTKINNHRNISLLARPVAIQSHWRSNIGQTYIKKNLNNHLSSTCANQKSQNHSQRYYSELDMSSGIIPLTSAPNNSEKDWNISDDELLEDSEHSENLHQEGLEELEKTLLNVSTNFGNLAVENHSTVTKKRQLEISNELNPTPAKKPKAYTHMLPSSATIVKMASEDAHTVDILPNTTEPTVFSQTELKAIMASFNNALFSSENFADLRINWSGSDKGRFRIICDDEKTKNWVVSIVDKLENLNCSALHNNKNYYLRHWKK</sequence>
<dbReference type="Proteomes" id="UP001151699">
    <property type="component" value="Unassembled WGS sequence"/>
</dbReference>
<dbReference type="EMBL" id="WJQU01000048">
    <property type="protein sequence ID" value="KAJ6634522.1"/>
    <property type="molecule type" value="Genomic_DNA"/>
</dbReference>
<accession>A0A9Q0RW52</accession>
<dbReference type="AlphaFoldDB" id="A0A9Q0RW52"/>
<dbReference type="Pfam" id="PF16012">
    <property type="entry name" value="DUF4780"/>
    <property type="match status" value="1"/>
</dbReference>
<dbReference type="InterPro" id="IPR031961">
    <property type="entry name" value="DUF4780"/>
</dbReference>
<feature type="compositionally biased region" description="Polar residues" evidence="1">
    <location>
        <begin position="470"/>
        <end position="497"/>
    </location>
</feature>
<feature type="domain" description="DUF4780" evidence="2">
    <location>
        <begin position="152"/>
        <end position="289"/>
    </location>
</feature>
<protein>
    <recommendedName>
        <fullName evidence="2">DUF4780 domain-containing protein</fullName>
    </recommendedName>
</protein>
<proteinExistence type="predicted"/>
<name>A0A9Q0RW52_9DIPT</name>
<comment type="caution">
    <text evidence="3">The sequence shown here is derived from an EMBL/GenBank/DDBJ whole genome shotgun (WGS) entry which is preliminary data.</text>
</comment>
<evidence type="ECO:0000313" key="4">
    <source>
        <dbReference type="Proteomes" id="UP001151699"/>
    </source>
</evidence>
<evidence type="ECO:0000259" key="2">
    <source>
        <dbReference type="Pfam" id="PF16012"/>
    </source>
</evidence>
<gene>
    <name evidence="3" type="ORF">Bhyg_15465</name>
</gene>